<dbReference type="PANTHER" id="PTHR21666:SF270">
    <property type="entry name" value="MUREIN HYDROLASE ACTIVATOR ENVC"/>
    <property type="match status" value="1"/>
</dbReference>
<feature type="domain" description="M23ase beta-sheet core" evidence="1">
    <location>
        <begin position="186"/>
        <end position="281"/>
    </location>
</feature>
<dbReference type="RefSeq" id="WP_420904097.1">
    <property type="nucleotide sequence ID" value="NZ_BAAFGK010000002.1"/>
</dbReference>
<gene>
    <name evidence="2" type="ORF">SIID45300_00694</name>
</gene>
<evidence type="ECO:0000259" key="1">
    <source>
        <dbReference type="Pfam" id="PF01551"/>
    </source>
</evidence>
<sequence length="309" mass="33177">MLKPSPTPSPRLPLTLLACLLGLWPWSVRASSLELSGELRPGMAVLLKVRDLPPGARIQGSLDKEPFPLTPQGVALIALDMEKQPAKVTLEVVVTPPKGTPETLTQVLTVPKRAYKEEHIDLPKKKVDLDQPDLSRAERETAAISATYRLREGRVGFEKGFRQPASGRFSGVFGSRRILNGQPRKPHNGVDIAAPKGTPVTTIAPGTVVLAGHDYFFTGNTLVIHHGHGVISLYAHLDRMEVTQGQWVEAGTPIGAIGMTGRATGPHLHWGVLVRGARVDPMALPGIRAAHDGFPTGARANPTALPGRD</sequence>
<protein>
    <recommendedName>
        <fullName evidence="1">M23ase beta-sheet core domain-containing protein</fullName>
    </recommendedName>
</protein>
<organism evidence="2 3">
    <name type="scientific">Candidatus Magnetaquiglobus chichijimensis</name>
    <dbReference type="NCBI Taxonomy" id="3141448"/>
    <lineage>
        <taxon>Bacteria</taxon>
        <taxon>Pseudomonadati</taxon>
        <taxon>Pseudomonadota</taxon>
        <taxon>Magnetococcia</taxon>
        <taxon>Magnetococcales</taxon>
        <taxon>Candidatus Magnetaquicoccaceae</taxon>
        <taxon>Candidatus Magnetaquiglobus</taxon>
    </lineage>
</organism>
<dbReference type="EMBL" id="BAAFGK010000002">
    <property type="protein sequence ID" value="GAB0056388.1"/>
    <property type="molecule type" value="Genomic_DNA"/>
</dbReference>
<dbReference type="InterPro" id="IPR016047">
    <property type="entry name" value="M23ase_b-sheet_dom"/>
</dbReference>
<comment type="caution">
    <text evidence="2">The sequence shown here is derived from an EMBL/GenBank/DDBJ whole genome shotgun (WGS) entry which is preliminary data.</text>
</comment>
<dbReference type="SUPFAM" id="SSF51261">
    <property type="entry name" value="Duplicated hybrid motif"/>
    <property type="match status" value="1"/>
</dbReference>
<keyword evidence="3" id="KW-1185">Reference proteome</keyword>
<dbReference type="CDD" id="cd12797">
    <property type="entry name" value="M23_peptidase"/>
    <property type="match status" value="1"/>
</dbReference>
<proteinExistence type="predicted"/>
<dbReference type="InterPro" id="IPR050570">
    <property type="entry name" value="Cell_wall_metabolism_enzyme"/>
</dbReference>
<name>A0ABQ0C680_9PROT</name>
<dbReference type="PANTHER" id="PTHR21666">
    <property type="entry name" value="PEPTIDASE-RELATED"/>
    <property type="match status" value="1"/>
</dbReference>
<evidence type="ECO:0000313" key="3">
    <source>
        <dbReference type="Proteomes" id="UP001628193"/>
    </source>
</evidence>
<dbReference type="Gene3D" id="2.70.70.10">
    <property type="entry name" value="Glucose Permease (Domain IIA)"/>
    <property type="match status" value="1"/>
</dbReference>
<dbReference type="Pfam" id="PF01551">
    <property type="entry name" value="Peptidase_M23"/>
    <property type="match status" value="1"/>
</dbReference>
<reference evidence="2 3" key="1">
    <citation type="submission" date="2024-09" db="EMBL/GenBank/DDBJ databases">
        <title>Draft genome sequence of Candidatus Magnetaquicoccaceae bacterium FCR-1.</title>
        <authorList>
            <person name="Shimoshige H."/>
            <person name="Shimamura S."/>
            <person name="Taoka A."/>
            <person name="Kobayashi H."/>
            <person name="Maekawa T."/>
        </authorList>
    </citation>
    <scope>NUCLEOTIDE SEQUENCE [LARGE SCALE GENOMIC DNA]</scope>
    <source>
        <strain evidence="2 3">FCR-1</strain>
    </source>
</reference>
<dbReference type="InterPro" id="IPR011055">
    <property type="entry name" value="Dup_hybrid_motif"/>
</dbReference>
<dbReference type="Proteomes" id="UP001628193">
    <property type="component" value="Unassembled WGS sequence"/>
</dbReference>
<accession>A0ABQ0C680</accession>
<evidence type="ECO:0000313" key="2">
    <source>
        <dbReference type="EMBL" id="GAB0056388.1"/>
    </source>
</evidence>